<organism evidence="1">
    <name type="scientific">Pseudomonas phage Pyxpy01</name>
    <dbReference type="NCBI Taxonomy" id="3138546"/>
    <lineage>
        <taxon>Viruses</taxon>
    </lineage>
</organism>
<accession>A0AAU6VYL4</accession>
<sequence>MVQPLKLSKSLHGDDDMNCTIWNALNQCSTTGYEVELRSLTIDNGYIIRLFRDHKGWHRIALFESDAPDSGLSGVIIQPDGEVYYKQTATYAQGNNYTRKLQAMLTVWGIDWHKSELLTEAGAACYA</sequence>
<gene>
    <name evidence="1" type="ORF">Pyxpy01_00115</name>
</gene>
<protein>
    <submittedName>
        <fullName evidence="1">Uncharacterized protein</fullName>
    </submittedName>
</protein>
<name>A0AAU6VYL4_9VIRU</name>
<evidence type="ECO:0000313" key="1">
    <source>
        <dbReference type="EMBL" id="XAI69413.1"/>
    </source>
</evidence>
<dbReference type="EMBL" id="PP179310">
    <property type="protein sequence ID" value="XAI69413.1"/>
    <property type="molecule type" value="Genomic_DNA"/>
</dbReference>
<proteinExistence type="predicted"/>
<reference evidence="1" key="1">
    <citation type="journal article" date="2024" name="J. Gen. Virol.">
        <title>Novel phages of Pseudomonas syringae unveil numerous potential auxiliary metabolic genes.</title>
        <authorList>
            <person name="Feltin C."/>
            <person name="Garneau J.R."/>
            <person name="Morris C.E."/>
            <person name="Berard A."/>
            <person name="Torres-Barcelo C."/>
        </authorList>
    </citation>
    <scope>NUCLEOTIDE SEQUENCE</scope>
</reference>